<keyword evidence="1" id="KW-0812">Transmembrane</keyword>
<keyword evidence="3" id="KW-1185">Reference proteome</keyword>
<proteinExistence type="predicted"/>
<dbReference type="Proteomes" id="UP001270362">
    <property type="component" value="Unassembled WGS sequence"/>
</dbReference>
<evidence type="ECO:0000256" key="1">
    <source>
        <dbReference type="SAM" id="Phobius"/>
    </source>
</evidence>
<organism evidence="2 3">
    <name type="scientific">Podospora appendiculata</name>
    <dbReference type="NCBI Taxonomy" id="314037"/>
    <lineage>
        <taxon>Eukaryota</taxon>
        <taxon>Fungi</taxon>
        <taxon>Dikarya</taxon>
        <taxon>Ascomycota</taxon>
        <taxon>Pezizomycotina</taxon>
        <taxon>Sordariomycetes</taxon>
        <taxon>Sordariomycetidae</taxon>
        <taxon>Sordariales</taxon>
        <taxon>Podosporaceae</taxon>
        <taxon>Podospora</taxon>
    </lineage>
</organism>
<accession>A0AAE0XG30</accession>
<dbReference type="AlphaFoldDB" id="A0AAE0XG30"/>
<comment type="caution">
    <text evidence="2">The sequence shown here is derived from an EMBL/GenBank/DDBJ whole genome shotgun (WGS) entry which is preliminary data.</text>
</comment>
<evidence type="ECO:0000313" key="2">
    <source>
        <dbReference type="EMBL" id="KAK3692703.1"/>
    </source>
</evidence>
<evidence type="ECO:0000313" key="3">
    <source>
        <dbReference type="Proteomes" id="UP001270362"/>
    </source>
</evidence>
<feature type="transmembrane region" description="Helical" evidence="1">
    <location>
        <begin position="15"/>
        <end position="37"/>
    </location>
</feature>
<name>A0AAE0XG30_9PEZI</name>
<keyword evidence="1" id="KW-0472">Membrane</keyword>
<gene>
    <name evidence="2" type="ORF">B0T22DRAFT_22814</name>
</gene>
<reference evidence="2" key="2">
    <citation type="submission" date="2023-06" db="EMBL/GenBank/DDBJ databases">
        <authorList>
            <consortium name="Lawrence Berkeley National Laboratory"/>
            <person name="Haridas S."/>
            <person name="Hensen N."/>
            <person name="Bonometti L."/>
            <person name="Westerberg I."/>
            <person name="Brannstrom I.O."/>
            <person name="Guillou S."/>
            <person name="Cros-Aarteil S."/>
            <person name="Calhoun S."/>
            <person name="Kuo A."/>
            <person name="Mondo S."/>
            <person name="Pangilinan J."/>
            <person name="Riley R."/>
            <person name="Labutti K."/>
            <person name="Andreopoulos B."/>
            <person name="Lipzen A."/>
            <person name="Chen C."/>
            <person name="Yanf M."/>
            <person name="Daum C."/>
            <person name="Ng V."/>
            <person name="Clum A."/>
            <person name="Steindorff A."/>
            <person name="Ohm R."/>
            <person name="Martin F."/>
            <person name="Silar P."/>
            <person name="Natvig D."/>
            <person name="Lalanne C."/>
            <person name="Gautier V."/>
            <person name="Ament-Velasquez S.L."/>
            <person name="Kruys A."/>
            <person name="Hutchinson M.I."/>
            <person name="Powell A.J."/>
            <person name="Barry K."/>
            <person name="Miller A.N."/>
            <person name="Grigoriev I.V."/>
            <person name="Debuchy R."/>
            <person name="Gladieux P."/>
            <person name="Thoren M.H."/>
            <person name="Johannesson H."/>
        </authorList>
    </citation>
    <scope>NUCLEOTIDE SEQUENCE</scope>
    <source>
        <strain evidence="2">CBS 314.62</strain>
    </source>
</reference>
<reference evidence="2" key="1">
    <citation type="journal article" date="2023" name="Mol. Phylogenet. Evol.">
        <title>Genome-scale phylogeny and comparative genomics of the fungal order Sordariales.</title>
        <authorList>
            <person name="Hensen N."/>
            <person name="Bonometti L."/>
            <person name="Westerberg I."/>
            <person name="Brannstrom I.O."/>
            <person name="Guillou S."/>
            <person name="Cros-Aarteil S."/>
            <person name="Calhoun S."/>
            <person name="Haridas S."/>
            <person name="Kuo A."/>
            <person name="Mondo S."/>
            <person name="Pangilinan J."/>
            <person name="Riley R."/>
            <person name="LaButti K."/>
            <person name="Andreopoulos B."/>
            <person name="Lipzen A."/>
            <person name="Chen C."/>
            <person name="Yan M."/>
            <person name="Daum C."/>
            <person name="Ng V."/>
            <person name="Clum A."/>
            <person name="Steindorff A."/>
            <person name="Ohm R.A."/>
            <person name="Martin F."/>
            <person name="Silar P."/>
            <person name="Natvig D.O."/>
            <person name="Lalanne C."/>
            <person name="Gautier V."/>
            <person name="Ament-Velasquez S.L."/>
            <person name="Kruys A."/>
            <person name="Hutchinson M.I."/>
            <person name="Powell A.J."/>
            <person name="Barry K."/>
            <person name="Miller A.N."/>
            <person name="Grigoriev I.V."/>
            <person name="Debuchy R."/>
            <person name="Gladieux P."/>
            <person name="Hiltunen Thoren M."/>
            <person name="Johannesson H."/>
        </authorList>
    </citation>
    <scope>NUCLEOTIDE SEQUENCE</scope>
    <source>
        <strain evidence="2">CBS 314.62</strain>
    </source>
</reference>
<protein>
    <submittedName>
        <fullName evidence="2">Uncharacterized protein</fullName>
    </submittedName>
</protein>
<sequence length="122" mass="14476">MTANIRILLRNSRRLFLINISFSFFFFFFFFCIWPFVSLKRTWITGRRHALRRGATLDKHVTPLYYMTGSFSSFTGLALTSLAFSLAFGGNRFWFCFLPFYIHPFLTFTFTRNWSFGSNIVI</sequence>
<dbReference type="EMBL" id="JAULSO010000001">
    <property type="protein sequence ID" value="KAK3692703.1"/>
    <property type="molecule type" value="Genomic_DNA"/>
</dbReference>
<keyword evidence="1" id="KW-1133">Transmembrane helix</keyword>
<feature type="transmembrane region" description="Helical" evidence="1">
    <location>
        <begin position="93"/>
        <end position="111"/>
    </location>
</feature>
<feature type="transmembrane region" description="Helical" evidence="1">
    <location>
        <begin position="64"/>
        <end position="86"/>
    </location>
</feature>